<organism evidence="4 5">
    <name type="scientific">Dactylonectria macrodidyma</name>
    <dbReference type="NCBI Taxonomy" id="307937"/>
    <lineage>
        <taxon>Eukaryota</taxon>
        <taxon>Fungi</taxon>
        <taxon>Dikarya</taxon>
        <taxon>Ascomycota</taxon>
        <taxon>Pezizomycotina</taxon>
        <taxon>Sordariomycetes</taxon>
        <taxon>Hypocreomycetidae</taxon>
        <taxon>Hypocreales</taxon>
        <taxon>Nectriaceae</taxon>
        <taxon>Dactylonectria</taxon>
    </lineage>
</organism>
<dbReference type="Pfam" id="PF00172">
    <property type="entry name" value="Zn_clus"/>
    <property type="match status" value="1"/>
</dbReference>
<dbReference type="InterPro" id="IPR001138">
    <property type="entry name" value="Zn2Cys6_DnaBD"/>
</dbReference>
<gene>
    <name evidence="4" type="ORF">EDB81DRAFT_783722</name>
</gene>
<feature type="region of interest" description="Disordered" evidence="2">
    <location>
        <begin position="52"/>
        <end position="86"/>
    </location>
</feature>
<protein>
    <recommendedName>
        <fullName evidence="3">Zn(2)-C6 fungal-type domain-containing protein</fullName>
    </recommendedName>
</protein>
<dbReference type="PROSITE" id="PS00463">
    <property type="entry name" value="ZN2_CY6_FUNGAL_1"/>
    <property type="match status" value="1"/>
</dbReference>
<dbReference type="GO" id="GO:0005634">
    <property type="term" value="C:nucleus"/>
    <property type="evidence" value="ECO:0007669"/>
    <property type="project" value="TreeGrafter"/>
</dbReference>
<accession>A0A9P9JJB4</accession>
<dbReference type="SUPFAM" id="SSF57701">
    <property type="entry name" value="Zn2/Cys6 DNA-binding domain"/>
    <property type="match status" value="1"/>
</dbReference>
<evidence type="ECO:0000256" key="2">
    <source>
        <dbReference type="SAM" id="MobiDB-lite"/>
    </source>
</evidence>
<feature type="region of interest" description="Disordered" evidence="2">
    <location>
        <begin position="127"/>
        <end position="153"/>
    </location>
</feature>
<dbReference type="PROSITE" id="PS50048">
    <property type="entry name" value="ZN2_CY6_FUNGAL_2"/>
    <property type="match status" value="1"/>
</dbReference>
<comment type="caution">
    <text evidence="4">The sequence shown here is derived from an EMBL/GenBank/DDBJ whole genome shotgun (WGS) entry which is preliminary data.</text>
</comment>
<sequence length="619" mass="70373">MGRRASHTSCQTCRDRHLKCNSSIFPCANCIKSRRECRTNHWFLFRPVSEETARHRHNRRRTPHGSSAKNDARESCHETHRASTYSQGQIIDERPEVSGAGFQFASPGNRNTLSQEIPLGDMISTTSAPEPSITWQQQSQTEDPAANLDLNPGSSYSQAGSILSAAIPAVSPNSTNQRGRSQAPNFALDETADEIFSVDRSKPTNSKQLMTRTGGSDRLSESEADLLQRFIQTWGSWLDTLDESQQFSRSVPFLARSESPCLRYATLALTACWLCKTSGYPAHMAMHYRKQCAEVLVPVLLEDPNKVHEASIFATYVLLRVFDHMTVNLSEKHPESLFSERLALSTEPWNTYSVNGALKRAAYWIHLRQDIHIALIFECPVRVDNILYDQTVATATEITEKDWMNRNISTICRREQQNGSLTPRPVEEICNIKVECAWANQLVGLTCRIINYCFDSRSRSVQEWLSLTMALESWNIRKPDAFRPLLEIGPDPANGRPFPAIYLQNDWHVLGLLYYHLAMFMLRSNRPNRRPMNQDLESIEYNVKEEMLHHGRTICGIAVSNPTYPSMLIAVSMLIVVGCFFTDEPSQQGVLDLLEKIKTDTGSQTDDIRRRMIHRYEQL</sequence>
<reference evidence="4" key="1">
    <citation type="journal article" date="2021" name="Nat. Commun.">
        <title>Genetic determinants of endophytism in the Arabidopsis root mycobiome.</title>
        <authorList>
            <person name="Mesny F."/>
            <person name="Miyauchi S."/>
            <person name="Thiergart T."/>
            <person name="Pickel B."/>
            <person name="Atanasova L."/>
            <person name="Karlsson M."/>
            <person name="Huettel B."/>
            <person name="Barry K.W."/>
            <person name="Haridas S."/>
            <person name="Chen C."/>
            <person name="Bauer D."/>
            <person name="Andreopoulos W."/>
            <person name="Pangilinan J."/>
            <person name="LaButti K."/>
            <person name="Riley R."/>
            <person name="Lipzen A."/>
            <person name="Clum A."/>
            <person name="Drula E."/>
            <person name="Henrissat B."/>
            <person name="Kohler A."/>
            <person name="Grigoriev I.V."/>
            <person name="Martin F.M."/>
            <person name="Hacquard S."/>
        </authorList>
    </citation>
    <scope>NUCLEOTIDE SEQUENCE</scope>
    <source>
        <strain evidence="4">MPI-CAGE-AT-0147</strain>
    </source>
</reference>
<dbReference type="PANTHER" id="PTHR37534:SF2">
    <property type="entry name" value="N-ACETYLTRANSFERASE DOMAIN-CONTAINING PROTEIN"/>
    <property type="match status" value="1"/>
</dbReference>
<feature type="domain" description="Zn(2)-C6 fungal-type" evidence="3">
    <location>
        <begin position="9"/>
        <end position="39"/>
    </location>
</feature>
<dbReference type="CDD" id="cd00067">
    <property type="entry name" value="GAL4"/>
    <property type="match status" value="1"/>
</dbReference>
<name>A0A9P9JJB4_9HYPO</name>
<dbReference type="GO" id="GO:0000976">
    <property type="term" value="F:transcription cis-regulatory region binding"/>
    <property type="evidence" value="ECO:0007669"/>
    <property type="project" value="TreeGrafter"/>
</dbReference>
<feature type="region of interest" description="Disordered" evidence="2">
    <location>
        <begin position="197"/>
        <end position="220"/>
    </location>
</feature>
<feature type="compositionally biased region" description="Basic residues" evidence="2">
    <location>
        <begin position="54"/>
        <end position="63"/>
    </location>
</feature>
<keyword evidence="1" id="KW-0539">Nucleus</keyword>
<dbReference type="OrthoDB" id="4525710at2759"/>
<dbReference type="GO" id="GO:0000981">
    <property type="term" value="F:DNA-binding transcription factor activity, RNA polymerase II-specific"/>
    <property type="evidence" value="ECO:0007669"/>
    <property type="project" value="InterPro"/>
</dbReference>
<dbReference type="InterPro" id="IPR036864">
    <property type="entry name" value="Zn2-C6_fun-type_DNA-bd_sf"/>
</dbReference>
<dbReference type="Proteomes" id="UP000738349">
    <property type="component" value="Unassembled WGS sequence"/>
</dbReference>
<evidence type="ECO:0000313" key="4">
    <source>
        <dbReference type="EMBL" id="KAH7161005.1"/>
    </source>
</evidence>
<dbReference type="SMART" id="SM00066">
    <property type="entry name" value="GAL4"/>
    <property type="match status" value="1"/>
</dbReference>
<dbReference type="GO" id="GO:0008270">
    <property type="term" value="F:zinc ion binding"/>
    <property type="evidence" value="ECO:0007669"/>
    <property type="project" value="InterPro"/>
</dbReference>
<dbReference type="AlphaFoldDB" id="A0A9P9JJB4"/>
<evidence type="ECO:0000313" key="5">
    <source>
        <dbReference type="Proteomes" id="UP000738349"/>
    </source>
</evidence>
<keyword evidence="5" id="KW-1185">Reference proteome</keyword>
<dbReference type="GO" id="GO:0045944">
    <property type="term" value="P:positive regulation of transcription by RNA polymerase II"/>
    <property type="evidence" value="ECO:0007669"/>
    <property type="project" value="TreeGrafter"/>
</dbReference>
<evidence type="ECO:0000259" key="3">
    <source>
        <dbReference type="PROSITE" id="PS50048"/>
    </source>
</evidence>
<feature type="compositionally biased region" description="Polar residues" evidence="2">
    <location>
        <begin position="127"/>
        <end position="142"/>
    </location>
</feature>
<proteinExistence type="predicted"/>
<evidence type="ECO:0000256" key="1">
    <source>
        <dbReference type="ARBA" id="ARBA00023242"/>
    </source>
</evidence>
<dbReference type="PANTHER" id="PTHR37534">
    <property type="entry name" value="TRANSCRIPTIONAL ACTIVATOR PROTEIN UGA3"/>
    <property type="match status" value="1"/>
</dbReference>
<dbReference type="EMBL" id="JAGMUV010000004">
    <property type="protein sequence ID" value="KAH7161005.1"/>
    <property type="molecule type" value="Genomic_DNA"/>
</dbReference>
<feature type="compositionally biased region" description="Basic and acidic residues" evidence="2">
    <location>
        <begin position="70"/>
        <end position="81"/>
    </location>
</feature>
<feature type="compositionally biased region" description="Polar residues" evidence="2">
    <location>
        <begin position="203"/>
        <end position="214"/>
    </location>
</feature>